<dbReference type="CDD" id="cd02440">
    <property type="entry name" value="AdoMet_MTases"/>
    <property type="match status" value="1"/>
</dbReference>
<dbReference type="PROSITE" id="PS01183">
    <property type="entry name" value="UBIE_1"/>
    <property type="match status" value="1"/>
</dbReference>
<gene>
    <name evidence="5" type="primary">ubiE</name>
    <name evidence="5" type="ORF">DF3PB_540008</name>
</gene>
<accession>A0A380THN4</accession>
<dbReference type="GO" id="GO:0008425">
    <property type="term" value="F:2-methoxy-6-polyprenyl-1,4-benzoquinol methyltransferase activity"/>
    <property type="evidence" value="ECO:0007669"/>
    <property type="project" value="TreeGrafter"/>
</dbReference>
<dbReference type="Pfam" id="PF01209">
    <property type="entry name" value="Ubie_methyltran"/>
    <property type="match status" value="1"/>
</dbReference>
<evidence type="ECO:0000256" key="4">
    <source>
        <dbReference type="SAM" id="MobiDB-lite"/>
    </source>
</evidence>
<proteinExistence type="inferred from homology"/>
<feature type="region of interest" description="Disordered" evidence="4">
    <location>
        <begin position="1"/>
        <end position="22"/>
    </location>
</feature>
<feature type="compositionally biased region" description="Low complexity" evidence="4">
    <location>
        <begin position="1"/>
        <end position="18"/>
    </location>
</feature>
<name>A0A380THN4_9ZZZZ</name>
<keyword evidence="1 5" id="KW-0489">Methyltransferase</keyword>
<dbReference type="InterPro" id="IPR029063">
    <property type="entry name" value="SAM-dependent_MTases_sf"/>
</dbReference>
<protein>
    <submittedName>
        <fullName evidence="5">Bifunctional 2-octaprenyl-6-methoxy-1,4-benzoquinone methylase and S-adenosylmethionine:2-DMK methyltransferase</fullName>
        <ecNumber evidence="5">2.1.1.-</ecNumber>
    </submittedName>
</protein>
<evidence type="ECO:0000313" key="5">
    <source>
        <dbReference type="EMBL" id="SUS07950.1"/>
    </source>
</evidence>
<evidence type="ECO:0000256" key="1">
    <source>
        <dbReference type="ARBA" id="ARBA00022603"/>
    </source>
</evidence>
<keyword evidence="2 5" id="KW-0808">Transferase</keyword>
<dbReference type="HAMAP" id="MF_01813">
    <property type="entry name" value="MenG_UbiE_methyltr"/>
    <property type="match status" value="1"/>
</dbReference>
<dbReference type="NCBIfam" id="TIGR01934">
    <property type="entry name" value="MenG_MenH_UbiE"/>
    <property type="match status" value="1"/>
</dbReference>
<dbReference type="SUPFAM" id="SSF53335">
    <property type="entry name" value="S-adenosyl-L-methionine-dependent methyltransferases"/>
    <property type="match status" value="1"/>
</dbReference>
<sequence>MSRTDNPNTPQPTATPAEETTHFGFRTVGVTEKPSLVRDVFDSVATRYDLMNDLMSGGIHRFWKAAMIDWLNPRPGMTLLDVGGGTGDIAFRFRERGGGPVIVCDVNAPMLAQGRDRAIDRGFVREIAWVCGDAERLPIADGAVDAYATAFCLRNVTHVDRALREARRVLKPGGRFLCLEFSRVAMPVLDRLYDAYSFNVLPLLGRFVAGNAEAYRYLAESIRRFPSQERFTGMISDAGLDLVKYRNLSGGIVAMHSAWRT</sequence>
<keyword evidence="3" id="KW-0949">S-adenosyl-L-methionine</keyword>
<dbReference type="PANTHER" id="PTHR43591">
    <property type="entry name" value="METHYLTRANSFERASE"/>
    <property type="match status" value="1"/>
</dbReference>
<dbReference type="PROSITE" id="PS51608">
    <property type="entry name" value="SAM_MT_UBIE"/>
    <property type="match status" value="1"/>
</dbReference>
<dbReference type="InterPro" id="IPR023576">
    <property type="entry name" value="UbiE/COQ5_MeTrFase_CS"/>
</dbReference>
<evidence type="ECO:0000256" key="3">
    <source>
        <dbReference type="ARBA" id="ARBA00022691"/>
    </source>
</evidence>
<reference evidence="5" key="1">
    <citation type="submission" date="2018-07" db="EMBL/GenBank/DDBJ databases">
        <authorList>
            <person name="Quirk P.G."/>
            <person name="Krulwich T.A."/>
        </authorList>
    </citation>
    <scope>NUCLEOTIDE SEQUENCE</scope>
</reference>
<dbReference type="EMBL" id="UIDG01000490">
    <property type="protein sequence ID" value="SUS07950.1"/>
    <property type="molecule type" value="Genomic_DNA"/>
</dbReference>
<dbReference type="PANTHER" id="PTHR43591:SF24">
    <property type="entry name" value="2-METHOXY-6-POLYPRENYL-1,4-BENZOQUINOL METHYLASE, MITOCHONDRIAL"/>
    <property type="match status" value="1"/>
</dbReference>
<organism evidence="5">
    <name type="scientific">metagenome</name>
    <dbReference type="NCBI Taxonomy" id="256318"/>
    <lineage>
        <taxon>unclassified sequences</taxon>
        <taxon>metagenomes</taxon>
    </lineage>
</organism>
<dbReference type="InterPro" id="IPR004033">
    <property type="entry name" value="UbiE/COQ5_MeTrFase"/>
</dbReference>
<dbReference type="AlphaFoldDB" id="A0A380THN4"/>
<dbReference type="GO" id="GO:0032259">
    <property type="term" value="P:methylation"/>
    <property type="evidence" value="ECO:0007669"/>
    <property type="project" value="UniProtKB-KW"/>
</dbReference>
<evidence type="ECO:0000256" key="2">
    <source>
        <dbReference type="ARBA" id="ARBA00022679"/>
    </source>
</evidence>
<dbReference type="Gene3D" id="3.40.50.150">
    <property type="entry name" value="Vaccinia Virus protein VP39"/>
    <property type="match status" value="1"/>
</dbReference>
<dbReference type="PROSITE" id="PS01184">
    <property type="entry name" value="UBIE_2"/>
    <property type="match status" value="1"/>
</dbReference>
<dbReference type="EC" id="2.1.1.-" evidence="5"/>